<name>A0A1I0H979_9BACI</name>
<reference evidence="3" key="1">
    <citation type="submission" date="2016-10" db="EMBL/GenBank/DDBJ databases">
        <authorList>
            <person name="Varghese N."/>
            <person name="Submissions S."/>
        </authorList>
    </citation>
    <scope>NUCLEOTIDE SEQUENCE [LARGE SCALE GENOMIC DNA]</scope>
    <source>
        <strain evidence="3">CGMCC 1.3566</strain>
    </source>
</reference>
<protein>
    <recommendedName>
        <fullName evidence="4">Holin-like Toxin (Hol-Tox)</fullName>
    </recommendedName>
</protein>
<keyword evidence="3" id="KW-1185">Reference proteome</keyword>
<sequence length="31" mass="3486">MEGIINLFLGVGIVFLIIFLFAVFSSVKNRK</sequence>
<dbReference type="STRING" id="237682.SAMN05421676_108115"/>
<feature type="transmembrane region" description="Helical" evidence="1">
    <location>
        <begin position="6"/>
        <end position="27"/>
    </location>
</feature>
<evidence type="ECO:0000313" key="2">
    <source>
        <dbReference type="EMBL" id="SET80187.1"/>
    </source>
</evidence>
<dbReference type="EMBL" id="FOHJ01000008">
    <property type="protein sequence ID" value="SET80187.1"/>
    <property type="molecule type" value="Genomic_DNA"/>
</dbReference>
<accession>A0A1I0H979</accession>
<dbReference type="AlphaFoldDB" id="A0A1I0H979"/>
<gene>
    <name evidence="2" type="ORF">SAMN05421676_108115</name>
</gene>
<evidence type="ECO:0000313" key="3">
    <source>
        <dbReference type="Proteomes" id="UP000199095"/>
    </source>
</evidence>
<proteinExistence type="predicted"/>
<keyword evidence="1" id="KW-1133">Transmembrane helix</keyword>
<keyword evidence="1" id="KW-0472">Membrane</keyword>
<organism evidence="2 3">
    <name type="scientific">Salinibacillus kushneri</name>
    <dbReference type="NCBI Taxonomy" id="237682"/>
    <lineage>
        <taxon>Bacteria</taxon>
        <taxon>Bacillati</taxon>
        <taxon>Bacillota</taxon>
        <taxon>Bacilli</taxon>
        <taxon>Bacillales</taxon>
        <taxon>Bacillaceae</taxon>
        <taxon>Salinibacillus</taxon>
    </lineage>
</organism>
<evidence type="ECO:0000256" key="1">
    <source>
        <dbReference type="SAM" id="Phobius"/>
    </source>
</evidence>
<evidence type="ECO:0008006" key="4">
    <source>
        <dbReference type="Google" id="ProtNLM"/>
    </source>
</evidence>
<keyword evidence="1" id="KW-0812">Transmembrane</keyword>
<dbReference type="Proteomes" id="UP000199095">
    <property type="component" value="Unassembled WGS sequence"/>
</dbReference>